<sequence length="89" mass="9685">MDVSFTYGNPTGAHATLYVAQQFEGPDSITLTLDGKELEFLRLSDRSLTCDATHGVPGKCESIDCHRRVLGECQCGRHAAPVRFARATS</sequence>
<organism evidence="1 2">
    <name type="scientific">Cryobacterium cryoconiti</name>
    <dbReference type="NCBI Taxonomy" id="1259239"/>
    <lineage>
        <taxon>Bacteria</taxon>
        <taxon>Bacillati</taxon>
        <taxon>Actinomycetota</taxon>
        <taxon>Actinomycetes</taxon>
        <taxon>Micrococcales</taxon>
        <taxon>Microbacteriaceae</taxon>
        <taxon>Cryobacterium</taxon>
    </lineage>
</organism>
<protein>
    <submittedName>
        <fullName evidence="1">Uncharacterized protein</fullName>
    </submittedName>
</protein>
<dbReference type="RefSeq" id="WP_134425358.1">
    <property type="nucleotide sequence ID" value="NZ_SOHA01000039.1"/>
</dbReference>
<accession>A0A4Y8JRE0</accession>
<dbReference type="Proteomes" id="UP000297472">
    <property type="component" value="Unassembled WGS sequence"/>
</dbReference>
<name>A0A4Y8JRE0_9MICO</name>
<evidence type="ECO:0000313" key="1">
    <source>
        <dbReference type="EMBL" id="TFD27488.1"/>
    </source>
</evidence>
<dbReference type="AlphaFoldDB" id="A0A4Y8JRE0"/>
<keyword evidence="2" id="KW-1185">Reference proteome</keyword>
<dbReference type="EMBL" id="SOHA01000039">
    <property type="protein sequence ID" value="TFD27488.1"/>
    <property type="molecule type" value="Genomic_DNA"/>
</dbReference>
<dbReference type="OrthoDB" id="5122906at2"/>
<comment type="caution">
    <text evidence="1">The sequence shown here is derived from an EMBL/GenBank/DDBJ whole genome shotgun (WGS) entry which is preliminary data.</text>
</comment>
<proteinExistence type="predicted"/>
<evidence type="ECO:0000313" key="2">
    <source>
        <dbReference type="Proteomes" id="UP000297472"/>
    </source>
</evidence>
<gene>
    <name evidence="1" type="ORF">E3T49_13165</name>
</gene>
<reference evidence="1 2" key="1">
    <citation type="submission" date="2019-03" db="EMBL/GenBank/DDBJ databases">
        <title>Genomics of glacier-inhabiting Cryobacterium strains.</title>
        <authorList>
            <person name="Liu Q."/>
            <person name="Xin Y.-H."/>
        </authorList>
    </citation>
    <scope>NUCLEOTIDE SEQUENCE [LARGE SCALE GENOMIC DNA]</scope>
    <source>
        <strain evidence="1 2">TMT1-51</strain>
    </source>
</reference>